<evidence type="ECO:0000313" key="2">
    <source>
        <dbReference type="Proteomes" id="UP000193642"/>
    </source>
</evidence>
<reference evidence="1 2" key="1">
    <citation type="submission" date="2016-07" db="EMBL/GenBank/DDBJ databases">
        <title>Pervasive Adenine N6-methylation of Active Genes in Fungi.</title>
        <authorList>
            <consortium name="DOE Joint Genome Institute"/>
            <person name="Mondo S.J."/>
            <person name="Dannebaum R.O."/>
            <person name="Kuo R.C."/>
            <person name="Labutti K."/>
            <person name="Haridas S."/>
            <person name="Kuo A."/>
            <person name="Salamov A."/>
            <person name="Ahrendt S.R."/>
            <person name="Lipzen A."/>
            <person name="Sullivan W."/>
            <person name="Andreopoulos W.B."/>
            <person name="Clum A."/>
            <person name="Lindquist E."/>
            <person name="Daum C."/>
            <person name="Ramamoorthy G.K."/>
            <person name="Gryganskyi A."/>
            <person name="Culley D."/>
            <person name="Magnuson J.K."/>
            <person name="James T.Y."/>
            <person name="O'Malley M.A."/>
            <person name="Stajich J.E."/>
            <person name="Spatafora J.W."/>
            <person name="Visel A."/>
            <person name="Grigoriev I.V."/>
        </authorList>
    </citation>
    <scope>NUCLEOTIDE SEQUENCE [LARGE SCALE GENOMIC DNA]</scope>
    <source>
        <strain evidence="1 2">JEL800</strain>
    </source>
</reference>
<evidence type="ECO:0000313" key="1">
    <source>
        <dbReference type="EMBL" id="ORY35986.1"/>
    </source>
</evidence>
<name>A0A1Y2BMK0_9FUNG</name>
<comment type="caution">
    <text evidence="1">The sequence shown here is derived from an EMBL/GenBank/DDBJ whole genome shotgun (WGS) entry which is preliminary data.</text>
</comment>
<dbReference type="EMBL" id="MCGO01000059">
    <property type="protein sequence ID" value="ORY35986.1"/>
    <property type="molecule type" value="Genomic_DNA"/>
</dbReference>
<keyword evidence="2" id="KW-1185">Reference proteome</keyword>
<sequence>MSLKPPIKSLRRGFATTASVVAVTLILCFCLRSSLPITWPPSSSTSDASILKPVSSQTAPPHSPFHWRIGSSTGCDTPGCPVPRAALIGILTTPGLENSARRAYLRTKYKELMEGVQEEFKVDVRYFFGTSDKLETRYQLNLEKSQNPEDTVITTPLFPHPTLEGKFCKRYLFVGKTDDDSVVHLGKLGRLLVNIVNTSKSATHFVGDMFYDQIGKKRTWIKGMHGMLYLMTADLVEWIRFHDLMNVNPITNTFQNEITQETIVVHYCKTLEAFFKCMAGLFEEIGPKHPLLEPTAAQTRLKQQGLFLPLTHLSETLAYIQSNKTTLLLAEFDHHLLYHPLLTHSHRLGLPITVEDMNSMMHALQKNGSHGMSLDPLQLDPFIANHIIGAYARRMGLLEGDVNLDEVYDDMESQGGGGERSENHVGGGTRSLIVVSSLKKAVGVSMMPKKNVSAKVLIEGFVGKVKALGFSLQQINMTACLKEYVLWKWGLLSFSRLGIVAEKDSDLIEYATTVMKQFAPFKDFEDEILEFFVAQASFGVGIELSDEELVRRRNYVADLLRRFGYLKVGDLDVITVSFKVYERVHLCNGLFSGRRRWRIWQKSCVKWAGPETRGCVH</sequence>
<organism evidence="1 2">
    <name type="scientific">Rhizoclosmatium globosum</name>
    <dbReference type="NCBI Taxonomy" id="329046"/>
    <lineage>
        <taxon>Eukaryota</taxon>
        <taxon>Fungi</taxon>
        <taxon>Fungi incertae sedis</taxon>
        <taxon>Chytridiomycota</taxon>
        <taxon>Chytridiomycota incertae sedis</taxon>
        <taxon>Chytridiomycetes</taxon>
        <taxon>Chytridiales</taxon>
        <taxon>Chytriomycetaceae</taxon>
        <taxon>Rhizoclosmatium</taxon>
    </lineage>
</organism>
<proteinExistence type="predicted"/>
<gene>
    <name evidence="1" type="ORF">BCR33DRAFT_790660</name>
</gene>
<dbReference type="OrthoDB" id="2139606at2759"/>
<dbReference type="AlphaFoldDB" id="A0A1Y2BMK0"/>
<dbReference type="Proteomes" id="UP000193642">
    <property type="component" value="Unassembled WGS sequence"/>
</dbReference>
<accession>A0A1Y2BMK0</accession>
<protein>
    <submittedName>
        <fullName evidence="1">Uncharacterized protein</fullName>
    </submittedName>
</protein>